<name>A0A2M8KXS1_9BACT</name>
<keyword evidence="1" id="KW-1133">Transmembrane helix</keyword>
<dbReference type="Proteomes" id="UP000229098">
    <property type="component" value="Unassembled WGS sequence"/>
</dbReference>
<sequence length="187" mass="20803">MIRPILNLLSPEEQALIGQEKISRLLFAFFGITALLIAVGSVLLLPSFFFLSLKEPSILRQIALSKQSVEAGRVRQAEDTIHTTNEQLTTLFAENISATAPLSTYLRAIADRTSPAIDIDTILFEGEKNTIAIRGIALSRNDFLSFIRLLENYPAFSSVDSPVANLLREHDLLFNITIFIKEPDEEA</sequence>
<comment type="caution">
    <text evidence="2">The sequence shown here is derived from an EMBL/GenBank/DDBJ whole genome shotgun (WGS) entry which is preliminary data.</text>
</comment>
<dbReference type="EMBL" id="PFEF01000004">
    <property type="protein sequence ID" value="PJE64683.1"/>
    <property type="molecule type" value="Genomic_DNA"/>
</dbReference>
<gene>
    <name evidence="2" type="ORF">COU90_01345</name>
</gene>
<evidence type="ECO:0000313" key="3">
    <source>
        <dbReference type="Proteomes" id="UP000229098"/>
    </source>
</evidence>
<keyword evidence="1" id="KW-0472">Membrane</keyword>
<reference evidence="3" key="1">
    <citation type="submission" date="2017-09" db="EMBL/GenBank/DDBJ databases">
        <title>Depth-based differentiation of microbial function through sediment-hosted aquifers and enrichment of novel symbionts in the deep terrestrial subsurface.</title>
        <authorList>
            <person name="Probst A.J."/>
            <person name="Ladd B."/>
            <person name="Jarett J.K."/>
            <person name="Geller-Mcgrath D.E."/>
            <person name="Sieber C.M.K."/>
            <person name="Emerson J.B."/>
            <person name="Anantharaman K."/>
            <person name="Thomas B.C."/>
            <person name="Malmstrom R."/>
            <person name="Stieglmeier M."/>
            <person name="Klingl A."/>
            <person name="Woyke T."/>
            <person name="Ryan C.M."/>
            <person name="Banfield J.F."/>
        </authorList>
    </citation>
    <scope>NUCLEOTIDE SEQUENCE [LARGE SCALE GENOMIC DNA]</scope>
</reference>
<keyword evidence="1" id="KW-0812">Transmembrane</keyword>
<organism evidence="2 3">
    <name type="scientific">Candidatus Ryanbacteria bacterium CG10_big_fil_rev_8_21_14_0_10_43_42</name>
    <dbReference type="NCBI Taxonomy" id="1974864"/>
    <lineage>
        <taxon>Bacteria</taxon>
        <taxon>Candidatus Ryaniibacteriota</taxon>
    </lineage>
</organism>
<dbReference type="AlphaFoldDB" id="A0A2M8KXS1"/>
<proteinExistence type="predicted"/>
<accession>A0A2M8KXS1</accession>
<evidence type="ECO:0000256" key="1">
    <source>
        <dbReference type="SAM" id="Phobius"/>
    </source>
</evidence>
<feature type="transmembrane region" description="Helical" evidence="1">
    <location>
        <begin position="25"/>
        <end position="51"/>
    </location>
</feature>
<protein>
    <submittedName>
        <fullName evidence="2">Uncharacterized protein</fullName>
    </submittedName>
</protein>
<evidence type="ECO:0000313" key="2">
    <source>
        <dbReference type="EMBL" id="PJE64683.1"/>
    </source>
</evidence>